<accession>A0ACC0XJI0</accession>
<keyword evidence="2" id="KW-1185">Reference proteome</keyword>
<evidence type="ECO:0000313" key="1">
    <source>
        <dbReference type="EMBL" id="KAJ0017640.1"/>
    </source>
</evidence>
<protein>
    <submittedName>
        <fullName evidence="1">Uncharacterized protein</fullName>
    </submittedName>
</protein>
<sequence>MMGCPWLRSKKTLKGSLFSMDVHGGDHQDSVYVAVGKSESSMYALSWTLQHLVNPSTIIYLIHVFPEIKHVPSPFKLVHLSLTVKQYSWSNFGLSRSLIEIVHWGIGKVTKEPSEVQSKWRPTWLKKEARGENFCRNSLMHALLLRNFTMKQVKVDTMLIESDIVAKAIVDLIPILNVRKLVVGTSKSSLRKLKSRKGNGIADQILQSAPEGCEIKMVCEGKEVIDQMIKSPSPRGNENRSQGQTTGG</sequence>
<name>A0ACC0XJI0_9ROSI</name>
<comment type="caution">
    <text evidence="1">The sequence shown here is derived from an EMBL/GenBank/DDBJ whole genome shotgun (WGS) entry which is preliminary data.</text>
</comment>
<evidence type="ECO:0000313" key="2">
    <source>
        <dbReference type="Proteomes" id="UP001163603"/>
    </source>
</evidence>
<proteinExistence type="predicted"/>
<dbReference type="EMBL" id="CM047747">
    <property type="protein sequence ID" value="KAJ0017640.1"/>
    <property type="molecule type" value="Genomic_DNA"/>
</dbReference>
<gene>
    <name evidence="1" type="ORF">Pint_09404</name>
</gene>
<dbReference type="Proteomes" id="UP001163603">
    <property type="component" value="Chromosome 12"/>
</dbReference>
<reference evidence="2" key="1">
    <citation type="journal article" date="2023" name="G3 (Bethesda)">
        <title>Genome assembly and association tests identify interacting loci associated with vigor, precocity, and sex in interspecific pistachio rootstocks.</title>
        <authorList>
            <person name="Palmer W."/>
            <person name="Jacygrad E."/>
            <person name="Sagayaradj S."/>
            <person name="Cavanaugh K."/>
            <person name="Han R."/>
            <person name="Bertier L."/>
            <person name="Beede B."/>
            <person name="Kafkas S."/>
            <person name="Golino D."/>
            <person name="Preece J."/>
            <person name="Michelmore R."/>
        </authorList>
    </citation>
    <scope>NUCLEOTIDE SEQUENCE [LARGE SCALE GENOMIC DNA]</scope>
</reference>
<organism evidence="1 2">
    <name type="scientific">Pistacia integerrima</name>
    <dbReference type="NCBI Taxonomy" id="434235"/>
    <lineage>
        <taxon>Eukaryota</taxon>
        <taxon>Viridiplantae</taxon>
        <taxon>Streptophyta</taxon>
        <taxon>Embryophyta</taxon>
        <taxon>Tracheophyta</taxon>
        <taxon>Spermatophyta</taxon>
        <taxon>Magnoliopsida</taxon>
        <taxon>eudicotyledons</taxon>
        <taxon>Gunneridae</taxon>
        <taxon>Pentapetalae</taxon>
        <taxon>rosids</taxon>
        <taxon>malvids</taxon>
        <taxon>Sapindales</taxon>
        <taxon>Anacardiaceae</taxon>
        <taxon>Pistacia</taxon>
    </lineage>
</organism>